<reference evidence="2 3" key="1">
    <citation type="submission" date="2019-07" db="EMBL/GenBank/DDBJ databases">
        <title>Genomics analysis of Aphanomyces spp. identifies a new class of oomycete effector associated with host adaptation.</title>
        <authorList>
            <person name="Gaulin E."/>
        </authorList>
    </citation>
    <scope>NUCLEOTIDE SEQUENCE [LARGE SCALE GENOMIC DNA]</scope>
    <source>
        <strain evidence="2 3">ATCC 201684</strain>
    </source>
</reference>
<gene>
    <name evidence="2" type="ORF">Ae201684_008777</name>
</gene>
<sequence length="1366" mass="157481">MASHVTSALKSSFDMERLASLLQPETSPYLKPQHQSPKRKHRKPASLAPIGDRHDKDYIKLHHDIAFRESVVVKAILCREDTLERASALISDVQSVPLDVPTMETLRLSCCRATIDVIFAIRDWREALDAASSPASRVFLWQGVLYIGKLALDAREIKHVLSLATQDDLPNPFFVTCSLTRLLGPTEDNDTILDSQLRLAATILFKDPEFIAIWTKATKSSAQHSNPLAKRPPHILDRVSVGHLDALLRNVPPKGFPLLRQALGILQINFDVDSRMVLYNLRAFKPTDLQPSHLNALSRFMLHHGAARPGRLYQHSATAAYLSLWLLQLLVHAHRSHQHPIMATKTPILSCRMLRFVHTRALVALSSSSMTGSNFVDITVTTACHVVRHRISLDDLQALDPSHVPQLSAISSALAPMIDGLLQFSTPENCTKLEESKSKLVSVVLSNQYGQMPTVPLASIDVWPTTTLAQARIILDAHHREACPPQFRFLYQGAHCPVSQEAVRCVLNATKLDHSLVVCALHKGSHRFTAFRAKAMSMLAHYLFIPISMALDEKRRREEQERLEASARMPRPKTSFSVHVQVDVPLVDLKTLRLPCDKSWTVGRIFNAMNDQHPSGIVIAEKTHWIYLGEILLEPTALLSSYNLETDDAILQFIHKRVDVVMDLFTEFHVQLGNPCIRLCRPTEVVIPFDHWALHPGDAIEIEEQTFWIVSQSIKSIELDRKFPNASRWYLRGQKVMRQLLYDPRLGWEVDMRLEAYLSRHKTRQKGHCFGKTWSVIAALQYLHDHPFLAHAHLRSITAEWFVEYLYDFICSTFPCSLAISPHKFSLFLKDYDLHQVLNIHTPEETHKLFDQFATEGGNALRKHHFHDALLSMAPKIHTAAFVHDDANLLENFEPHLILRRVCFGWFLSKANLEVQDGVFSYATERSLSDRIREECAALLFQATGRMYLRYQWYKRIRHKAIVIESKWRAVSTRRKYLVEKAARDQAAKEKRELEASSVLCMTWRRWMFERRVAVREAARRKIEQELAILRRDHRKIQASAVTHSNVRVVAILDRTTRGFVRFFVRLERLRHDNRASMQWLTAYNPSNSRIYLLALATETLATLEWTKTLEEFLPRLELHNDRLRLNMKEHATKPGRRLLRLVSPLHVATIPQRPKLPMTRFVVEAYGFPDKVIVDIYHPRNSRLWRFELPGGTSLAQIHELLETLRVMPQTSSADFDIQTVKELEMALKNHVVTEIQRHFRRRFARRCAVTLATQQWLRVQVKNKYQYVHMYSGVWRETKPSILEKAVPINPMREWIYVFNYSQIRVPKPYYIYPRKAFISLLSEEEAAIRLQVWLRKHLRREKIEVSMSNAISPPPPSERDGDL</sequence>
<evidence type="ECO:0000313" key="3">
    <source>
        <dbReference type="Proteomes" id="UP000481153"/>
    </source>
</evidence>
<protein>
    <submittedName>
        <fullName evidence="2">Uncharacterized protein</fullName>
    </submittedName>
</protein>
<accession>A0A6G0X3Z4</accession>
<dbReference type="EMBL" id="VJMJ01000111">
    <property type="protein sequence ID" value="KAF0734534.1"/>
    <property type="molecule type" value="Genomic_DNA"/>
</dbReference>
<dbReference type="Proteomes" id="UP000481153">
    <property type="component" value="Unassembled WGS sequence"/>
</dbReference>
<organism evidence="2 3">
    <name type="scientific">Aphanomyces euteiches</name>
    <dbReference type="NCBI Taxonomy" id="100861"/>
    <lineage>
        <taxon>Eukaryota</taxon>
        <taxon>Sar</taxon>
        <taxon>Stramenopiles</taxon>
        <taxon>Oomycota</taxon>
        <taxon>Saprolegniomycetes</taxon>
        <taxon>Saprolegniales</taxon>
        <taxon>Verrucalvaceae</taxon>
        <taxon>Aphanomyces</taxon>
    </lineage>
</organism>
<evidence type="ECO:0000256" key="1">
    <source>
        <dbReference type="SAM" id="MobiDB-lite"/>
    </source>
</evidence>
<dbReference type="VEuPathDB" id="FungiDB:AeMF1_010661"/>
<dbReference type="PROSITE" id="PS50096">
    <property type="entry name" value="IQ"/>
    <property type="match status" value="1"/>
</dbReference>
<feature type="region of interest" description="Disordered" evidence="1">
    <location>
        <begin position="23"/>
        <end position="51"/>
    </location>
</feature>
<comment type="caution">
    <text evidence="2">The sequence shown here is derived from an EMBL/GenBank/DDBJ whole genome shotgun (WGS) entry which is preliminary data.</text>
</comment>
<name>A0A6G0X3Z4_9STRA</name>
<keyword evidence="3" id="KW-1185">Reference proteome</keyword>
<proteinExistence type="predicted"/>
<evidence type="ECO:0000313" key="2">
    <source>
        <dbReference type="EMBL" id="KAF0734534.1"/>
    </source>
</evidence>